<proteinExistence type="predicted"/>
<dbReference type="Proteomes" id="UP000566324">
    <property type="component" value="Unassembled WGS sequence"/>
</dbReference>
<gene>
    <name evidence="1" type="ORF">GGQ98_000700</name>
</gene>
<evidence type="ECO:0000313" key="2">
    <source>
        <dbReference type="Proteomes" id="UP000566324"/>
    </source>
</evidence>
<dbReference type="EMBL" id="JACHNZ010000005">
    <property type="protein sequence ID" value="MBB4631093.1"/>
    <property type="molecule type" value="Genomic_DNA"/>
</dbReference>
<keyword evidence="2" id="KW-1185">Reference proteome</keyword>
<evidence type="ECO:0000313" key="1">
    <source>
        <dbReference type="EMBL" id="MBB4631093.1"/>
    </source>
</evidence>
<comment type="caution">
    <text evidence="1">The sequence shown here is derived from an EMBL/GenBank/DDBJ whole genome shotgun (WGS) entry which is preliminary data.</text>
</comment>
<reference evidence="1 2" key="1">
    <citation type="submission" date="2020-08" db="EMBL/GenBank/DDBJ databases">
        <title>Genomic Encyclopedia of Type Strains, Phase IV (KMG-IV): sequencing the most valuable type-strain genomes for metagenomic binning, comparative biology and taxonomic classification.</title>
        <authorList>
            <person name="Goeker M."/>
        </authorList>
    </citation>
    <scope>NUCLEOTIDE SEQUENCE [LARGE SCALE GENOMIC DNA]</scope>
    <source>
        <strain evidence="1 2">DSM 17328</strain>
    </source>
</reference>
<organism evidence="1 2">
    <name type="scientific">Sphingosinicella soli</name>
    <dbReference type="NCBI Taxonomy" id="333708"/>
    <lineage>
        <taxon>Bacteria</taxon>
        <taxon>Pseudomonadati</taxon>
        <taxon>Pseudomonadota</taxon>
        <taxon>Alphaproteobacteria</taxon>
        <taxon>Sphingomonadales</taxon>
        <taxon>Sphingosinicellaceae</taxon>
        <taxon>Sphingosinicella</taxon>
    </lineage>
</organism>
<name>A0A7W7AZ91_9SPHN</name>
<protein>
    <submittedName>
        <fullName evidence="1">Uncharacterized protein</fullName>
    </submittedName>
</protein>
<accession>A0A7W7AZ91</accession>
<dbReference type="AlphaFoldDB" id="A0A7W7AZ91"/>
<sequence length="26" mass="2985">MAGEQHQNMPEPLAFLQPCRFCPDQP</sequence>